<feature type="compositionally biased region" description="Basic residues" evidence="4">
    <location>
        <begin position="263"/>
        <end position="272"/>
    </location>
</feature>
<dbReference type="SMART" id="SM00365">
    <property type="entry name" value="LRR_SD22"/>
    <property type="match status" value="5"/>
</dbReference>
<feature type="region of interest" description="Disordered" evidence="4">
    <location>
        <begin position="388"/>
        <end position="455"/>
    </location>
</feature>
<evidence type="ECO:0000313" key="5">
    <source>
        <dbReference type="EMBL" id="CAE0609155.1"/>
    </source>
</evidence>
<reference evidence="5" key="1">
    <citation type="submission" date="2021-01" db="EMBL/GenBank/DDBJ databases">
        <authorList>
            <person name="Corre E."/>
            <person name="Pelletier E."/>
            <person name="Niang G."/>
            <person name="Scheremetjew M."/>
            <person name="Finn R."/>
            <person name="Kale V."/>
            <person name="Holt S."/>
            <person name="Cochrane G."/>
            <person name="Meng A."/>
            <person name="Brown T."/>
            <person name="Cohen L."/>
        </authorList>
    </citation>
    <scope>NUCLEOTIDE SEQUENCE</scope>
    <source>
        <strain evidence="5">CCMP1897</strain>
    </source>
</reference>
<dbReference type="PROSITE" id="PS51450">
    <property type="entry name" value="LRR"/>
    <property type="match status" value="4"/>
</dbReference>
<dbReference type="InterPro" id="IPR050836">
    <property type="entry name" value="SDS22/Internalin_LRR"/>
</dbReference>
<protein>
    <recommendedName>
        <fullName evidence="6">Protein phosphatase 1 regulatory subunit 7</fullName>
    </recommendedName>
</protein>
<organism evidence="5">
    <name type="scientific">Picocystis salinarum</name>
    <dbReference type="NCBI Taxonomy" id="88271"/>
    <lineage>
        <taxon>Eukaryota</taxon>
        <taxon>Viridiplantae</taxon>
        <taxon>Chlorophyta</taxon>
        <taxon>Picocystophyceae</taxon>
        <taxon>Picocystales</taxon>
        <taxon>Picocystaceae</taxon>
        <taxon>Picocystis</taxon>
    </lineage>
</organism>
<accession>A0A7S3UBU4</accession>
<dbReference type="SMART" id="SM00369">
    <property type="entry name" value="LRR_TYP"/>
    <property type="match status" value="3"/>
</dbReference>
<dbReference type="PANTHER" id="PTHR46652:SF7">
    <property type="entry name" value="LEUCINE-RICH REPEAT AND IQ DOMAIN-CONTAINING PROTEIN 1"/>
    <property type="match status" value="1"/>
</dbReference>
<dbReference type="InterPro" id="IPR001611">
    <property type="entry name" value="Leu-rich_rpt"/>
</dbReference>
<evidence type="ECO:0000256" key="3">
    <source>
        <dbReference type="ARBA" id="ARBA00022737"/>
    </source>
</evidence>
<dbReference type="GO" id="GO:0005930">
    <property type="term" value="C:axoneme"/>
    <property type="evidence" value="ECO:0007669"/>
    <property type="project" value="UniProtKB-SubCell"/>
</dbReference>
<keyword evidence="3" id="KW-0677">Repeat</keyword>
<dbReference type="InterPro" id="IPR003591">
    <property type="entry name" value="Leu-rich_rpt_typical-subtyp"/>
</dbReference>
<evidence type="ECO:0008006" key="6">
    <source>
        <dbReference type="Google" id="ProtNLM"/>
    </source>
</evidence>
<dbReference type="Pfam" id="PF13855">
    <property type="entry name" value="LRR_8"/>
    <property type="match status" value="1"/>
</dbReference>
<evidence type="ECO:0000256" key="1">
    <source>
        <dbReference type="ARBA" id="ARBA00004430"/>
    </source>
</evidence>
<dbReference type="SUPFAM" id="SSF52058">
    <property type="entry name" value="L domain-like"/>
    <property type="match status" value="1"/>
</dbReference>
<dbReference type="InterPro" id="IPR032675">
    <property type="entry name" value="LRR_dom_sf"/>
</dbReference>
<feature type="compositionally biased region" description="Basic residues" evidence="4">
    <location>
        <begin position="437"/>
        <end position="449"/>
    </location>
</feature>
<dbReference type="AlphaFoldDB" id="A0A7S3UBU4"/>
<proteinExistence type="predicted"/>
<gene>
    <name evidence="5" type="ORF">PSAL00342_LOCUS2974</name>
</gene>
<dbReference type="EMBL" id="HBIS01003304">
    <property type="protein sequence ID" value="CAE0609155.1"/>
    <property type="molecule type" value="Transcribed_RNA"/>
</dbReference>
<feature type="region of interest" description="Disordered" evidence="4">
    <location>
        <begin position="263"/>
        <end position="288"/>
    </location>
</feature>
<dbReference type="Gene3D" id="3.80.10.10">
    <property type="entry name" value="Ribonuclease Inhibitor"/>
    <property type="match status" value="3"/>
</dbReference>
<name>A0A7S3UBU4_9CHLO</name>
<sequence length="455" mass="50314">MVRLTPVVVSSLHPEQNVCLVEKLDVKGKEIDEVVNLDACTGLKKVDVSENRLKTLKGFEHNTNMKWLNASGNRLTSLEGIGRMEELQVLNCSHNQLQGEVNIHGTEKIVALILNNNDIVTVLGLPKLKQLNTLVLSNNRIEDLGSSLKQLMGLRKLSAAHNDIRHLGKCLKKCTELQELRLGHNKIAVLPRELLHNGNLKVLDLGHNVIVDWEKVSVLVELKNLKNLNLSGNPITTKPGYKENLLENLPWLEILDGQVLHPEKKRSRKQRGKNVEQTSEVVEESEKDRVNKKIRFKESEDGLTRTDSAVPLDPVDQRGSFFETVVALQKDGGGETAEREMVQRNVTPSALGVQQTGVVRVEESKRPHRRSSLVGRKAVDVLLQQSKQNDCLGNGGGWEDELPSLAALPKASSKVASPSPDPPKPSQVNSMEGPKIPKTKRWALGKGRKSAGSMA</sequence>
<comment type="subcellular location">
    <subcellularLocation>
        <location evidence="1">Cytoplasm</location>
        <location evidence="1">Cytoskeleton</location>
        <location evidence="1">Cilium axoneme</location>
    </subcellularLocation>
</comment>
<evidence type="ECO:0000256" key="4">
    <source>
        <dbReference type="SAM" id="MobiDB-lite"/>
    </source>
</evidence>
<keyword evidence="2" id="KW-0433">Leucine-rich repeat</keyword>
<feature type="compositionally biased region" description="Low complexity" evidence="4">
    <location>
        <begin position="403"/>
        <end position="418"/>
    </location>
</feature>
<dbReference type="PANTHER" id="PTHR46652">
    <property type="entry name" value="LEUCINE-RICH REPEAT AND IQ DOMAIN-CONTAINING PROTEIN 1-RELATED"/>
    <property type="match status" value="1"/>
</dbReference>
<evidence type="ECO:0000256" key="2">
    <source>
        <dbReference type="ARBA" id="ARBA00022614"/>
    </source>
</evidence>